<reference evidence="6" key="1">
    <citation type="submission" date="2021-03" db="EMBL/GenBank/DDBJ databases">
        <title>Chromosome level genome of the anhydrobiotic midge Polypedilum vanderplanki.</title>
        <authorList>
            <person name="Yoshida Y."/>
            <person name="Kikawada T."/>
            <person name="Gusev O."/>
        </authorList>
    </citation>
    <scope>NUCLEOTIDE SEQUENCE</scope>
    <source>
        <strain evidence="6">NIAS01</strain>
        <tissue evidence="6">Whole body or cell culture</tissue>
    </source>
</reference>
<feature type="transmembrane region" description="Helical" evidence="3">
    <location>
        <begin position="517"/>
        <end position="538"/>
    </location>
</feature>
<proteinExistence type="inferred from homology"/>
<dbReference type="Gene3D" id="3.60.110.10">
    <property type="entry name" value="Carbon-nitrogen hydrolase"/>
    <property type="match status" value="1"/>
</dbReference>
<dbReference type="GO" id="GO:0016787">
    <property type="term" value="F:hydrolase activity"/>
    <property type="evidence" value="ECO:0007669"/>
    <property type="project" value="UniProtKB-KW"/>
</dbReference>
<evidence type="ECO:0000313" key="6">
    <source>
        <dbReference type="EMBL" id="KAG5680236.1"/>
    </source>
</evidence>
<evidence type="ECO:0000259" key="5">
    <source>
        <dbReference type="PROSITE" id="PS50263"/>
    </source>
</evidence>
<evidence type="ECO:0000256" key="3">
    <source>
        <dbReference type="SAM" id="Phobius"/>
    </source>
</evidence>
<feature type="signal peptide" evidence="4">
    <location>
        <begin position="1"/>
        <end position="20"/>
    </location>
</feature>
<dbReference type="InterPro" id="IPR043957">
    <property type="entry name" value="Vanin_C"/>
</dbReference>
<feature type="domain" description="CN hydrolase" evidence="5">
    <location>
        <begin position="26"/>
        <end position="299"/>
    </location>
</feature>
<dbReference type="InterPro" id="IPR040154">
    <property type="entry name" value="Biotinidase/VNN"/>
</dbReference>
<keyword evidence="4" id="KW-0732">Signal</keyword>
<dbReference type="PROSITE" id="PS50263">
    <property type="entry name" value="CN_HYDROLASE"/>
    <property type="match status" value="1"/>
</dbReference>
<dbReference type="PANTHER" id="PTHR10609">
    <property type="entry name" value="BIOTINIDASE-RELATED"/>
    <property type="match status" value="1"/>
</dbReference>
<keyword evidence="7" id="KW-1185">Reference proteome</keyword>
<name>A0A9J6CDQ6_POLVA</name>
<gene>
    <name evidence="6" type="ORF">PVAND_009759</name>
</gene>
<evidence type="ECO:0000256" key="1">
    <source>
        <dbReference type="ARBA" id="ARBA00008225"/>
    </source>
</evidence>
<comment type="caution">
    <text evidence="6">The sequence shown here is derived from an EMBL/GenBank/DDBJ whole genome shotgun (WGS) entry which is preliminary data.</text>
</comment>
<accession>A0A9J6CDQ6</accession>
<keyword evidence="3" id="KW-0812">Transmembrane</keyword>
<evidence type="ECO:0000256" key="2">
    <source>
        <dbReference type="ARBA" id="ARBA00022801"/>
    </source>
</evidence>
<dbReference type="EMBL" id="JADBJN010000001">
    <property type="protein sequence ID" value="KAG5680236.1"/>
    <property type="molecule type" value="Genomic_DNA"/>
</dbReference>
<dbReference type="Pfam" id="PF19018">
    <property type="entry name" value="Vanin_C"/>
    <property type="match status" value="1"/>
</dbReference>
<dbReference type="InterPro" id="IPR003010">
    <property type="entry name" value="C-N_Hydrolase"/>
</dbReference>
<feature type="chain" id="PRO_5039898082" description="CN hydrolase domain-containing protein" evidence="4">
    <location>
        <begin position="21"/>
        <end position="542"/>
    </location>
</feature>
<protein>
    <recommendedName>
        <fullName evidence="5">CN hydrolase domain-containing protein</fullName>
    </recommendedName>
</protein>
<keyword evidence="3" id="KW-0472">Membrane</keyword>
<dbReference type="Pfam" id="PF00795">
    <property type="entry name" value="CN_hydrolase"/>
    <property type="match status" value="1"/>
</dbReference>
<dbReference type="InterPro" id="IPR036526">
    <property type="entry name" value="C-N_Hydrolase_sf"/>
</dbReference>
<keyword evidence="2" id="KW-0378">Hydrolase</keyword>
<dbReference type="Proteomes" id="UP001107558">
    <property type="component" value="Chromosome 1"/>
</dbReference>
<keyword evidence="3" id="KW-1133">Transmembrane helix</keyword>
<dbReference type="SUPFAM" id="SSF56317">
    <property type="entry name" value="Carbon-nitrogen hydrolase"/>
    <property type="match status" value="1"/>
</dbReference>
<comment type="similarity">
    <text evidence="1">Belongs to the carbon-nitrogen hydrolase superfamily. BTD/VNN family.</text>
</comment>
<organism evidence="6 7">
    <name type="scientific">Polypedilum vanderplanki</name>
    <name type="common">Sleeping chironomid midge</name>
    <dbReference type="NCBI Taxonomy" id="319348"/>
    <lineage>
        <taxon>Eukaryota</taxon>
        <taxon>Metazoa</taxon>
        <taxon>Ecdysozoa</taxon>
        <taxon>Arthropoda</taxon>
        <taxon>Hexapoda</taxon>
        <taxon>Insecta</taxon>
        <taxon>Pterygota</taxon>
        <taxon>Neoptera</taxon>
        <taxon>Endopterygota</taxon>
        <taxon>Diptera</taxon>
        <taxon>Nematocera</taxon>
        <taxon>Chironomoidea</taxon>
        <taxon>Chironomidae</taxon>
        <taxon>Chironominae</taxon>
        <taxon>Polypedilum</taxon>
        <taxon>Polypedilum</taxon>
    </lineage>
</organism>
<sequence length="542" mass="62075">MKKFWINFFGILTCWEYVNGNKDDFYTAAVVEFPTSPHSAVTNVESMIEDTLNEYLRLINEAAESGVDIVAFPEGTLNYVGIATRRLLIKHAVELSDGDIYNSTDFNNKCNYSKKSPIISRISLKSRENRIYVLINTIERVKSTRDNKAYNLYNTNIVFDRNGCIVSRYRKYNTKLDPLLNRTEIAQVQVFQTDFDVVFGHFTSLDIISKYPAYIMMQYGIQHILHPTLWYSSTPFYASLQLYQGFSYANNIALMVAGANNLVSGQGGSGIFVGTSGALVMYQPGGERMQQMIISKIPKHLDTYSIRSDNNNIVKRYNQKEMDQLFISVIPVKNTHALVNQEFKKVCKGKLCCEFYLKYESYDKPIAPKLGYSYRLSIFSGSDEYLDENSHEMHCAIVACTEKESNCGSRFVPSDNVVATVKFSEIHVSMTVELEELEDIDLMVMPTNIDFLLLPLRVDDFAYTASDVFNENNKQYKKYTATLLSETDKILTFGVLGRGFQLAEFHVDDNDFENDLLWWYLLSTMIFGASLMVIVWRLTRDK</sequence>
<evidence type="ECO:0000313" key="7">
    <source>
        <dbReference type="Proteomes" id="UP001107558"/>
    </source>
</evidence>
<dbReference type="OrthoDB" id="10250282at2759"/>
<dbReference type="PANTHER" id="PTHR10609:SF14">
    <property type="entry name" value="BIOTINIDASE"/>
    <property type="match status" value="1"/>
</dbReference>
<evidence type="ECO:0000256" key="4">
    <source>
        <dbReference type="SAM" id="SignalP"/>
    </source>
</evidence>
<dbReference type="AlphaFoldDB" id="A0A9J6CDQ6"/>